<dbReference type="Proteomes" id="UP000314294">
    <property type="component" value="Unassembled WGS sequence"/>
</dbReference>
<keyword evidence="3" id="KW-1185">Reference proteome</keyword>
<evidence type="ECO:0000256" key="1">
    <source>
        <dbReference type="SAM" id="MobiDB-lite"/>
    </source>
</evidence>
<sequence>MQRLSVGVWHSGPVKVGGHRQRGPRWPDTHVPPFLQFRLPQERESYSQEEPPSNTLSQRCPGEPKHNARVTMCTPPQRRHGVRGSRTSVGTCVSGAAFAAVAVGELDAVVGADGVAGVGQTLVDVAFAALAHVARRAHAPVASDAVHTPAVVEALGLIGQRVAGGVAIIQVDLTVDACRRENVHAVVAGDTLRERTSFIGERNSTYLTAVAAQIVGAGGSVLAGVRGALVHLFLAVAPGVAGLAATVMCVSGIQTLAGVPAQVSHLHP</sequence>
<dbReference type="EMBL" id="SRLO01000453">
    <property type="protein sequence ID" value="TNN55513.1"/>
    <property type="molecule type" value="Genomic_DNA"/>
</dbReference>
<evidence type="ECO:0000313" key="2">
    <source>
        <dbReference type="EMBL" id="TNN55513.1"/>
    </source>
</evidence>
<name>A0A4Z2GRV4_9TELE</name>
<accession>A0A4Z2GRV4</accession>
<reference evidence="2 3" key="1">
    <citation type="submission" date="2019-03" db="EMBL/GenBank/DDBJ databases">
        <title>First draft genome of Liparis tanakae, snailfish: a comprehensive survey of snailfish specific genes.</title>
        <authorList>
            <person name="Kim W."/>
            <person name="Song I."/>
            <person name="Jeong J.-H."/>
            <person name="Kim D."/>
            <person name="Kim S."/>
            <person name="Ryu S."/>
            <person name="Song J.Y."/>
            <person name="Lee S.K."/>
        </authorList>
    </citation>
    <scope>NUCLEOTIDE SEQUENCE [LARGE SCALE GENOMIC DNA]</scope>
    <source>
        <tissue evidence="2">Muscle</tissue>
    </source>
</reference>
<comment type="caution">
    <text evidence="2">The sequence shown here is derived from an EMBL/GenBank/DDBJ whole genome shotgun (WGS) entry which is preliminary data.</text>
</comment>
<feature type="compositionally biased region" description="Polar residues" evidence="1">
    <location>
        <begin position="48"/>
        <end position="58"/>
    </location>
</feature>
<organism evidence="2 3">
    <name type="scientific">Liparis tanakae</name>
    <name type="common">Tanaka's snailfish</name>
    <dbReference type="NCBI Taxonomy" id="230148"/>
    <lineage>
        <taxon>Eukaryota</taxon>
        <taxon>Metazoa</taxon>
        <taxon>Chordata</taxon>
        <taxon>Craniata</taxon>
        <taxon>Vertebrata</taxon>
        <taxon>Euteleostomi</taxon>
        <taxon>Actinopterygii</taxon>
        <taxon>Neopterygii</taxon>
        <taxon>Teleostei</taxon>
        <taxon>Neoteleostei</taxon>
        <taxon>Acanthomorphata</taxon>
        <taxon>Eupercaria</taxon>
        <taxon>Perciformes</taxon>
        <taxon>Cottioidei</taxon>
        <taxon>Cottales</taxon>
        <taxon>Liparidae</taxon>
        <taxon>Liparis</taxon>
    </lineage>
</organism>
<proteinExistence type="predicted"/>
<gene>
    <name evidence="2" type="ORF">EYF80_034255</name>
</gene>
<protein>
    <submittedName>
        <fullName evidence="2">Uncharacterized protein</fullName>
    </submittedName>
</protein>
<feature type="region of interest" description="Disordered" evidence="1">
    <location>
        <begin position="1"/>
        <end position="68"/>
    </location>
</feature>
<dbReference type="AlphaFoldDB" id="A0A4Z2GRV4"/>
<evidence type="ECO:0000313" key="3">
    <source>
        <dbReference type="Proteomes" id="UP000314294"/>
    </source>
</evidence>